<proteinExistence type="predicted"/>
<dbReference type="GO" id="GO:0016301">
    <property type="term" value="F:kinase activity"/>
    <property type="evidence" value="ECO:0007669"/>
    <property type="project" value="UniProtKB-KW"/>
</dbReference>
<dbReference type="PROSITE" id="PS50885">
    <property type="entry name" value="HAMP"/>
    <property type="match status" value="1"/>
</dbReference>
<keyword evidence="10" id="KW-0472">Membrane</keyword>
<dbReference type="EC" id="2.7.13.3" evidence="3"/>
<evidence type="ECO:0000256" key="2">
    <source>
        <dbReference type="ARBA" id="ARBA00004370"/>
    </source>
</evidence>
<name>A0ABU0IZK6_9HYPH</name>
<dbReference type="PANTHER" id="PTHR44936">
    <property type="entry name" value="SENSOR PROTEIN CREC"/>
    <property type="match status" value="1"/>
</dbReference>
<dbReference type="InterPro" id="IPR036097">
    <property type="entry name" value="HisK_dim/P_sf"/>
</dbReference>
<evidence type="ECO:0000256" key="1">
    <source>
        <dbReference type="ARBA" id="ARBA00000085"/>
    </source>
</evidence>
<dbReference type="Gene3D" id="3.30.565.10">
    <property type="entry name" value="Histidine kinase-like ATPase, C-terminal domain"/>
    <property type="match status" value="1"/>
</dbReference>
<dbReference type="Proteomes" id="UP001242480">
    <property type="component" value="Unassembled WGS sequence"/>
</dbReference>
<protein>
    <recommendedName>
        <fullName evidence="3">histidine kinase</fullName>
        <ecNumber evidence="3">2.7.13.3</ecNumber>
    </recommendedName>
</protein>
<dbReference type="InterPro" id="IPR003594">
    <property type="entry name" value="HATPase_dom"/>
</dbReference>
<evidence type="ECO:0000313" key="13">
    <source>
        <dbReference type="EMBL" id="MDQ0467450.1"/>
    </source>
</evidence>
<dbReference type="SUPFAM" id="SSF55874">
    <property type="entry name" value="ATPase domain of HSP90 chaperone/DNA topoisomerase II/histidine kinase"/>
    <property type="match status" value="1"/>
</dbReference>
<keyword evidence="5" id="KW-0808">Transferase</keyword>
<dbReference type="EMBL" id="JAUSVX010000001">
    <property type="protein sequence ID" value="MDQ0467450.1"/>
    <property type="molecule type" value="Genomic_DNA"/>
</dbReference>
<gene>
    <name evidence="13" type="ORF">QO011_000445</name>
</gene>
<evidence type="ECO:0000256" key="7">
    <source>
        <dbReference type="ARBA" id="ARBA00022777"/>
    </source>
</evidence>
<reference evidence="13 14" key="1">
    <citation type="submission" date="2023-07" db="EMBL/GenBank/DDBJ databases">
        <title>Genomic Encyclopedia of Type Strains, Phase IV (KMG-IV): sequencing the most valuable type-strain genomes for metagenomic binning, comparative biology and taxonomic classification.</title>
        <authorList>
            <person name="Goeker M."/>
        </authorList>
    </citation>
    <scope>NUCLEOTIDE SEQUENCE [LARGE SCALE GENOMIC DNA]</scope>
    <source>
        <strain evidence="13 14">DSM 19619</strain>
    </source>
</reference>
<feature type="domain" description="Histidine kinase" evidence="11">
    <location>
        <begin position="260"/>
        <end position="472"/>
    </location>
</feature>
<evidence type="ECO:0000256" key="5">
    <source>
        <dbReference type="ARBA" id="ARBA00022679"/>
    </source>
</evidence>
<keyword evidence="14" id="KW-1185">Reference proteome</keyword>
<feature type="coiled-coil region" evidence="9">
    <location>
        <begin position="227"/>
        <end position="254"/>
    </location>
</feature>
<evidence type="ECO:0000259" key="12">
    <source>
        <dbReference type="PROSITE" id="PS50885"/>
    </source>
</evidence>
<feature type="transmembrane region" description="Helical" evidence="10">
    <location>
        <begin position="170"/>
        <end position="194"/>
    </location>
</feature>
<evidence type="ECO:0000256" key="6">
    <source>
        <dbReference type="ARBA" id="ARBA00022741"/>
    </source>
</evidence>
<dbReference type="PANTHER" id="PTHR44936:SF10">
    <property type="entry name" value="SENSOR PROTEIN RSTB"/>
    <property type="match status" value="1"/>
</dbReference>
<dbReference type="PROSITE" id="PS50109">
    <property type="entry name" value="HIS_KIN"/>
    <property type="match status" value="1"/>
</dbReference>
<organism evidence="13 14">
    <name type="scientific">Labrys wisconsinensis</name>
    <dbReference type="NCBI Taxonomy" id="425677"/>
    <lineage>
        <taxon>Bacteria</taxon>
        <taxon>Pseudomonadati</taxon>
        <taxon>Pseudomonadota</taxon>
        <taxon>Alphaproteobacteria</taxon>
        <taxon>Hyphomicrobiales</taxon>
        <taxon>Xanthobacteraceae</taxon>
        <taxon>Labrys</taxon>
    </lineage>
</organism>
<keyword evidence="9" id="KW-0175">Coiled coil</keyword>
<keyword evidence="7 13" id="KW-0418">Kinase</keyword>
<comment type="subcellular location">
    <subcellularLocation>
        <location evidence="2">Membrane</location>
    </subcellularLocation>
</comment>
<evidence type="ECO:0000256" key="8">
    <source>
        <dbReference type="ARBA" id="ARBA00022840"/>
    </source>
</evidence>
<keyword evidence="8" id="KW-0067">ATP-binding</keyword>
<dbReference type="CDD" id="cd00075">
    <property type="entry name" value="HATPase"/>
    <property type="match status" value="1"/>
</dbReference>
<keyword evidence="10" id="KW-0812">Transmembrane</keyword>
<evidence type="ECO:0000256" key="9">
    <source>
        <dbReference type="SAM" id="Coils"/>
    </source>
</evidence>
<keyword evidence="10" id="KW-1133">Transmembrane helix</keyword>
<dbReference type="InterPro" id="IPR050980">
    <property type="entry name" value="2C_sensor_his_kinase"/>
</dbReference>
<accession>A0ABU0IZK6</accession>
<dbReference type="InterPro" id="IPR003660">
    <property type="entry name" value="HAMP_dom"/>
</dbReference>
<dbReference type="PRINTS" id="PR00344">
    <property type="entry name" value="BCTRLSENSOR"/>
</dbReference>
<feature type="domain" description="HAMP" evidence="12">
    <location>
        <begin position="191"/>
        <end position="246"/>
    </location>
</feature>
<evidence type="ECO:0000256" key="4">
    <source>
        <dbReference type="ARBA" id="ARBA00022553"/>
    </source>
</evidence>
<evidence type="ECO:0000313" key="14">
    <source>
        <dbReference type="Proteomes" id="UP001242480"/>
    </source>
</evidence>
<dbReference type="Pfam" id="PF02518">
    <property type="entry name" value="HATPase_c"/>
    <property type="match status" value="1"/>
</dbReference>
<dbReference type="SUPFAM" id="SSF47384">
    <property type="entry name" value="Homodimeric domain of signal transducing histidine kinase"/>
    <property type="match status" value="1"/>
</dbReference>
<evidence type="ECO:0000259" key="11">
    <source>
        <dbReference type="PROSITE" id="PS50109"/>
    </source>
</evidence>
<dbReference type="InterPro" id="IPR036890">
    <property type="entry name" value="HATPase_C_sf"/>
</dbReference>
<dbReference type="InterPro" id="IPR005467">
    <property type="entry name" value="His_kinase_dom"/>
</dbReference>
<comment type="caution">
    <text evidence="13">The sequence shown here is derived from an EMBL/GenBank/DDBJ whole genome shotgun (WGS) entry which is preliminary data.</text>
</comment>
<sequence length="476" mass="51533">MNKPAGESGVIGRFGLSARLLMLTLLFVMLAVVCVSVPSVANYRVNWLTNRVSGAVTAAMVLEAAPNGMVSEKLAMQVLDSIGAKTVVLKMKDSRRLLAASDLPPQIDVTVDLRDLGWPDMIRQAFGTLTAPDGRIMRVMAHAPMNGEFIELTMPEAPLREAMLRFARNILLFSLAVAVITAGLVHLALSWLIVRPMRRLTHAMVAFGENPEDQSRIVEASSRTDEIGVAERELSAMQRQLAGALQQKNRLANLGLAVAKINHDLRNLLAAAQLFSDRLTDSDDPMVQRFAPKLLQTLDRAITFCQSTLSYGRAVEQPPQRRPVPVAPLVTDVRELLGLGGEDQVGWIESIEPDLIIDADPDQLSRVLLNLSRNALEALRGKGETDPAHDHIRVTGRRTGPDVLIEISDTGPGVPDKARQRLFEAFSGSARPGGTGLGLAIAAELVRAHGGTVALVDGTLGATFRIQIPDRTHEAP</sequence>
<comment type="catalytic activity">
    <reaction evidence="1">
        <text>ATP + protein L-histidine = ADP + protein N-phospho-L-histidine.</text>
        <dbReference type="EC" id="2.7.13.3"/>
    </reaction>
</comment>
<evidence type="ECO:0000256" key="3">
    <source>
        <dbReference type="ARBA" id="ARBA00012438"/>
    </source>
</evidence>
<dbReference type="SMART" id="SM00387">
    <property type="entry name" value="HATPase_c"/>
    <property type="match status" value="1"/>
</dbReference>
<keyword evidence="6" id="KW-0547">Nucleotide-binding</keyword>
<feature type="transmembrane region" description="Helical" evidence="10">
    <location>
        <begin position="20"/>
        <end position="41"/>
    </location>
</feature>
<dbReference type="Gene3D" id="1.10.287.130">
    <property type="match status" value="1"/>
</dbReference>
<dbReference type="InterPro" id="IPR004358">
    <property type="entry name" value="Sig_transdc_His_kin-like_C"/>
</dbReference>
<evidence type="ECO:0000256" key="10">
    <source>
        <dbReference type="SAM" id="Phobius"/>
    </source>
</evidence>
<keyword evidence="4" id="KW-0597">Phosphoprotein</keyword>